<name>A0ACD3AM75_9AGAR</name>
<dbReference type="Proteomes" id="UP000308600">
    <property type="component" value="Unassembled WGS sequence"/>
</dbReference>
<evidence type="ECO:0000313" key="1">
    <source>
        <dbReference type="EMBL" id="TFK66831.1"/>
    </source>
</evidence>
<reference evidence="1 2" key="1">
    <citation type="journal article" date="2019" name="Nat. Ecol. Evol.">
        <title>Megaphylogeny resolves global patterns of mushroom evolution.</title>
        <authorList>
            <person name="Varga T."/>
            <person name="Krizsan K."/>
            <person name="Foldi C."/>
            <person name="Dima B."/>
            <person name="Sanchez-Garcia M."/>
            <person name="Sanchez-Ramirez S."/>
            <person name="Szollosi G.J."/>
            <person name="Szarkandi J.G."/>
            <person name="Papp V."/>
            <person name="Albert L."/>
            <person name="Andreopoulos W."/>
            <person name="Angelini C."/>
            <person name="Antonin V."/>
            <person name="Barry K.W."/>
            <person name="Bougher N.L."/>
            <person name="Buchanan P."/>
            <person name="Buyck B."/>
            <person name="Bense V."/>
            <person name="Catcheside P."/>
            <person name="Chovatia M."/>
            <person name="Cooper J."/>
            <person name="Damon W."/>
            <person name="Desjardin D."/>
            <person name="Finy P."/>
            <person name="Geml J."/>
            <person name="Haridas S."/>
            <person name="Hughes K."/>
            <person name="Justo A."/>
            <person name="Karasinski D."/>
            <person name="Kautmanova I."/>
            <person name="Kiss B."/>
            <person name="Kocsube S."/>
            <person name="Kotiranta H."/>
            <person name="LaButti K.M."/>
            <person name="Lechner B.E."/>
            <person name="Liimatainen K."/>
            <person name="Lipzen A."/>
            <person name="Lukacs Z."/>
            <person name="Mihaltcheva S."/>
            <person name="Morgado L.N."/>
            <person name="Niskanen T."/>
            <person name="Noordeloos M.E."/>
            <person name="Ohm R.A."/>
            <person name="Ortiz-Santana B."/>
            <person name="Ovrebo C."/>
            <person name="Racz N."/>
            <person name="Riley R."/>
            <person name="Savchenko A."/>
            <person name="Shiryaev A."/>
            <person name="Soop K."/>
            <person name="Spirin V."/>
            <person name="Szebenyi C."/>
            <person name="Tomsovsky M."/>
            <person name="Tulloss R.E."/>
            <person name="Uehling J."/>
            <person name="Grigoriev I.V."/>
            <person name="Vagvolgyi C."/>
            <person name="Papp T."/>
            <person name="Martin F.M."/>
            <person name="Miettinen O."/>
            <person name="Hibbett D.S."/>
            <person name="Nagy L.G."/>
        </authorList>
    </citation>
    <scope>NUCLEOTIDE SEQUENCE [LARGE SCALE GENOMIC DNA]</scope>
    <source>
        <strain evidence="1 2">NL-1719</strain>
    </source>
</reference>
<sequence length="440" mass="49657">MNEDVIGIIAGLLKSDNDYHTLQNLSRVSRACRDPAQQQIFHDIHFNNIRSDTLAPSRLLPERLVSLRVILLSNPAISRYARSIHVVQRAIIEDGMEVRLSWIMQNARTLGLIMEELISSPIKEISLCTHSGEIFWKDLDEGFRDVFMRILRKSTLQNLNFASITLSPQFISYSNVPNLQQLRWVKPAISPDVETDDSNGIGTGSCIETGPAYPLTRLAIHPRYYEADTSLDITGIIIRSGLVLNAIRFLHSHFDSVQPHLPDLPHLKQVEELQMSFLDDFDTYDDQESWRVDLSEYGALRKLVLHHTFPGEMDSFLSWITNTLASIPSHHPNLQHIIIGLDFDLGSRRENWPLLRRLSDELSRLSQGSGGVLKGSEVSVYVCRIGATVNDPTGPTTEAIFEDVKSFLVWDTDGIDLEGGGISVHLRSREQSWDVIADDL</sequence>
<accession>A0ACD3AM75</accession>
<dbReference type="EMBL" id="ML208393">
    <property type="protein sequence ID" value="TFK66831.1"/>
    <property type="molecule type" value="Genomic_DNA"/>
</dbReference>
<gene>
    <name evidence="1" type="ORF">BDN72DRAFT_961472</name>
</gene>
<keyword evidence="2" id="KW-1185">Reference proteome</keyword>
<protein>
    <submittedName>
        <fullName evidence="1">Uncharacterized protein</fullName>
    </submittedName>
</protein>
<evidence type="ECO:0000313" key="2">
    <source>
        <dbReference type="Proteomes" id="UP000308600"/>
    </source>
</evidence>
<organism evidence="1 2">
    <name type="scientific">Pluteus cervinus</name>
    <dbReference type="NCBI Taxonomy" id="181527"/>
    <lineage>
        <taxon>Eukaryota</taxon>
        <taxon>Fungi</taxon>
        <taxon>Dikarya</taxon>
        <taxon>Basidiomycota</taxon>
        <taxon>Agaricomycotina</taxon>
        <taxon>Agaricomycetes</taxon>
        <taxon>Agaricomycetidae</taxon>
        <taxon>Agaricales</taxon>
        <taxon>Pluteineae</taxon>
        <taxon>Pluteaceae</taxon>
        <taxon>Pluteus</taxon>
    </lineage>
</organism>
<proteinExistence type="predicted"/>